<dbReference type="SMR" id="A2EBM7"/>
<sequence>MSGTQPPSISMPGSSFRPISRTSSTQVRDHLIDRRESSHLDRLPLSKLLLSKDFGATPKINEDEEKKQSKDSDEIEGDAEFAEPDDINYQNVFSLDKDQLAAKGLELQTHKNRVEFYEEPPARFGTKHKKASPRWKKEETQKFYEVLAMCGTDFSMISKFFPERSRKMIVNKFHCEEKKNTQQFQEALSTPKSIDIEMFSKINGVEAQTLIEDFQKNKDKLLNGQPLMQPKLPENSGEISGNDDDFEDIEERDDDKGEGKDKTIESATAAITEKGKKDEVEGTDDFNFD</sequence>
<feature type="domain" description="Myb-like" evidence="2">
    <location>
        <begin position="131"/>
        <end position="179"/>
    </location>
</feature>
<dbReference type="VEuPathDB" id="TrichDB:TVAGG3_0588640"/>
<dbReference type="STRING" id="5722.A2EBM7"/>
<feature type="region of interest" description="Disordered" evidence="1">
    <location>
        <begin position="1"/>
        <end position="37"/>
    </location>
</feature>
<accession>A2EBM7</accession>
<dbReference type="InterPro" id="IPR001005">
    <property type="entry name" value="SANT/Myb"/>
</dbReference>
<organism evidence="3 4">
    <name type="scientific">Trichomonas vaginalis (strain ATCC PRA-98 / G3)</name>
    <dbReference type="NCBI Taxonomy" id="412133"/>
    <lineage>
        <taxon>Eukaryota</taxon>
        <taxon>Metamonada</taxon>
        <taxon>Parabasalia</taxon>
        <taxon>Trichomonadida</taxon>
        <taxon>Trichomonadidae</taxon>
        <taxon>Trichomonas</taxon>
    </lineage>
</organism>
<name>A2EBM7_TRIV3</name>
<dbReference type="PANTHER" id="PTHR22929">
    <property type="entry name" value="RNA POLYMERASE III TRANSCRIPTION INITIATION FACTOR B"/>
    <property type="match status" value="1"/>
</dbReference>
<dbReference type="PANTHER" id="PTHR22929:SF0">
    <property type="entry name" value="TRANSCRIPTION FACTOR TFIIIB COMPONENT B'' HOMOLOG"/>
    <property type="match status" value="1"/>
</dbReference>
<dbReference type="InterPro" id="IPR009057">
    <property type="entry name" value="Homeodomain-like_sf"/>
</dbReference>
<feature type="compositionally biased region" description="Polar residues" evidence="1">
    <location>
        <begin position="1"/>
        <end position="13"/>
    </location>
</feature>
<feature type="compositionally biased region" description="Acidic residues" evidence="1">
    <location>
        <begin position="73"/>
        <end position="83"/>
    </location>
</feature>
<feature type="compositionally biased region" description="Basic and acidic residues" evidence="1">
    <location>
        <begin position="60"/>
        <end position="72"/>
    </location>
</feature>
<feature type="compositionally biased region" description="Basic and acidic residues" evidence="1">
    <location>
        <begin position="254"/>
        <end position="264"/>
    </location>
</feature>
<dbReference type="GO" id="GO:0003677">
    <property type="term" value="F:DNA binding"/>
    <property type="evidence" value="ECO:0007669"/>
    <property type="project" value="UniProtKB-KW"/>
</dbReference>
<evidence type="ECO:0000256" key="1">
    <source>
        <dbReference type="SAM" id="MobiDB-lite"/>
    </source>
</evidence>
<gene>
    <name evidence="3" type="ORF">TVAG_482180</name>
</gene>
<keyword evidence="4" id="KW-1185">Reference proteome</keyword>
<dbReference type="SMART" id="SM00717">
    <property type="entry name" value="SANT"/>
    <property type="match status" value="1"/>
</dbReference>
<feature type="compositionally biased region" description="Basic and acidic residues" evidence="1">
    <location>
        <begin position="27"/>
        <end position="37"/>
    </location>
</feature>
<dbReference type="RefSeq" id="XP_001322167.1">
    <property type="nucleotide sequence ID" value="XM_001322132.1"/>
</dbReference>
<feature type="region of interest" description="Disordered" evidence="1">
    <location>
        <begin position="223"/>
        <end position="289"/>
    </location>
</feature>
<protein>
    <submittedName>
        <fullName evidence="3">Myb-like DNA-binding domain containing protein</fullName>
    </submittedName>
</protein>
<evidence type="ECO:0000313" key="3">
    <source>
        <dbReference type="EMBL" id="EAY09944.1"/>
    </source>
</evidence>
<dbReference type="AlphaFoldDB" id="A2EBM7"/>
<dbReference type="Proteomes" id="UP000001542">
    <property type="component" value="Unassembled WGS sequence"/>
</dbReference>
<dbReference type="SUPFAM" id="SSF46689">
    <property type="entry name" value="Homeodomain-like"/>
    <property type="match status" value="1"/>
</dbReference>
<dbReference type="CDD" id="cd00167">
    <property type="entry name" value="SANT"/>
    <property type="match status" value="1"/>
</dbReference>
<reference evidence="3" key="2">
    <citation type="journal article" date="2007" name="Science">
        <title>Draft genome sequence of the sexually transmitted pathogen Trichomonas vaginalis.</title>
        <authorList>
            <person name="Carlton J.M."/>
            <person name="Hirt R.P."/>
            <person name="Silva J.C."/>
            <person name="Delcher A.L."/>
            <person name="Schatz M."/>
            <person name="Zhao Q."/>
            <person name="Wortman J.R."/>
            <person name="Bidwell S.L."/>
            <person name="Alsmark U.C.M."/>
            <person name="Besteiro S."/>
            <person name="Sicheritz-Ponten T."/>
            <person name="Noel C.J."/>
            <person name="Dacks J.B."/>
            <person name="Foster P.G."/>
            <person name="Simillion C."/>
            <person name="Van de Peer Y."/>
            <person name="Miranda-Saavedra D."/>
            <person name="Barton G.J."/>
            <person name="Westrop G.D."/>
            <person name="Mueller S."/>
            <person name="Dessi D."/>
            <person name="Fiori P.L."/>
            <person name="Ren Q."/>
            <person name="Paulsen I."/>
            <person name="Zhang H."/>
            <person name="Bastida-Corcuera F.D."/>
            <person name="Simoes-Barbosa A."/>
            <person name="Brown M.T."/>
            <person name="Hayes R.D."/>
            <person name="Mukherjee M."/>
            <person name="Okumura C.Y."/>
            <person name="Schneider R."/>
            <person name="Smith A.J."/>
            <person name="Vanacova S."/>
            <person name="Villalvazo M."/>
            <person name="Haas B.J."/>
            <person name="Pertea M."/>
            <person name="Feldblyum T.V."/>
            <person name="Utterback T.R."/>
            <person name="Shu C.L."/>
            <person name="Osoegawa K."/>
            <person name="de Jong P.J."/>
            <person name="Hrdy I."/>
            <person name="Horvathova L."/>
            <person name="Zubacova Z."/>
            <person name="Dolezal P."/>
            <person name="Malik S.B."/>
            <person name="Logsdon J.M. Jr."/>
            <person name="Henze K."/>
            <person name="Gupta A."/>
            <person name="Wang C.C."/>
            <person name="Dunne R.L."/>
            <person name="Upcroft J.A."/>
            <person name="Upcroft P."/>
            <person name="White O."/>
            <person name="Salzberg S.L."/>
            <person name="Tang P."/>
            <person name="Chiu C.-H."/>
            <person name="Lee Y.-S."/>
            <person name="Embley T.M."/>
            <person name="Coombs G.H."/>
            <person name="Mottram J.C."/>
            <person name="Tachezy J."/>
            <person name="Fraser-Liggett C.M."/>
            <person name="Johnson P.J."/>
        </authorList>
    </citation>
    <scope>NUCLEOTIDE SEQUENCE [LARGE SCALE GENOMIC DNA]</scope>
    <source>
        <strain evidence="3">G3</strain>
    </source>
</reference>
<proteinExistence type="predicted"/>
<dbReference type="VEuPathDB" id="TrichDB:TVAG_482180"/>
<dbReference type="eggNOG" id="KOG2009">
    <property type="taxonomic scope" value="Eukaryota"/>
</dbReference>
<evidence type="ECO:0000259" key="2">
    <source>
        <dbReference type="SMART" id="SM00717"/>
    </source>
</evidence>
<dbReference type="Pfam" id="PF15963">
    <property type="entry name" value="Myb_DNA-bind_7"/>
    <property type="match status" value="1"/>
</dbReference>
<reference evidence="3" key="1">
    <citation type="submission" date="2006-10" db="EMBL/GenBank/DDBJ databases">
        <authorList>
            <person name="Amadeo P."/>
            <person name="Zhao Q."/>
            <person name="Wortman J."/>
            <person name="Fraser-Liggett C."/>
            <person name="Carlton J."/>
        </authorList>
    </citation>
    <scope>NUCLEOTIDE SEQUENCE</scope>
    <source>
        <strain evidence="3">G3</strain>
    </source>
</reference>
<evidence type="ECO:0000313" key="4">
    <source>
        <dbReference type="Proteomes" id="UP000001542"/>
    </source>
</evidence>
<feature type="region of interest" description="Disordered" evidence="1">
    <location>
        <begin position="54"/>
        <end position="83"/>
    </location>
</feature>
<feature type="compositionally biased region" description="Acidic residues" evidence="1">
    <location>
        <begin position="241"/>
        <end position="253"/>
    </location>
</feature>
<dbReference type="InterPro" id="IPR039467">
    <property type="entry name" value="TFIIIB_B''_Myb"/>
</dbReference>
<keyword evidence="3" id="KW-0238">DNA-binding</keyword>
<dbReference type="EMBL" id="DS113347">
    <property type="protein sequence ID" value="EAY09944.1"/>
    <property type="molecule type" value="Genomic_DNA"/>
</dbReference>
<dbReference type="Gene3D" id="1.10.10.60">
    <property type="entry name" value="Homeodomain-like"/>
    <property type="match status" value="1"/>
</dbReference>
<dbReference type="OrthoDB" id="272624at2759"/>
<dbReference type="KEGG" id="tva:4767875"/>
<dbReference type="InParanoid" id="A2EBM7"/>